<name>A0A7H8N5X5_9ACTN</name>
<proteinExistence type="predicted"/>
<keyword evidence="1" id="KW-0677">Repeat</keyword>
<accession>A0A7H8N5X5</accession>
<keyword evidence="4" id="KW-1185">Reference proteome</keyword>
<dbReference type="InterPro" id="IPR036628">
    <property type="entry name" value="Clp_N_dom_sf"/>
</dbReference>
<dbReference type="SUPFAM" id="SSF81923">
    <property type="entry name" value="Double Clp-N motif"/>
    <property type="match status" value="2"/>
</dbReference>
<evidence type="ECO:0000313" key="3">
    <source>
        <dbReference type="EMBL" id="QKW49368.1"/>
    </source>
</evidence>
<reference evidence="3 4" key="1">
    <citation type="submission" date="2020-06" db="EMBL/GenBank/DDBJ databases">
        <title>Genome mining for natural products.</title>
        <authorList>
            <person name="Zhang B."/>
            <person name="Shi J."/>
            <person name="Ge H."/>
        </authorList>
    </citation>
    <scope>NUCLEOTIDE SEQUENCE [LARGE SCALE GENOMIC DNA]</scope>
    <source>
        <strain evidence="3 4">NA00687</strain>
    </source>
</reference>
<feature type="domain" description="Clp R" evidence="2">
    <location>
        <begin position="2"/>
        <end position="188"/>
    </location>
</feature>
<dbReference type="Pfam" id="PF02861">
    <property type="entry name" value="Clp_N"/>
    <property type="match status" value="1"/>
</dbReference>
<sequence length="192" mass="20516">MFEKFSQDARAAVEGAVGHAERADARTITEEHLLLALLDLLDPGEAPGARALLALGVDRRRTELTTALREARRAGGLSRADIAALARLGIDVGEVVARVEEAHGPDALAAERGPRRWWPRGHRTFSREARSVLVRALRIAQGRGDRAIGDEHLLLGLASGPGVVADVMAEHGASWADIERALAVPWPGRAAS</sequence>
<dbReference type="RefSeq" id="WP_176161102.1">
    <property type="nucleotide sequence ID" value="NZ_CP054929.1"/>
</dbReference>
<dbReference type="EMBL" id="CP054929">
    <property type="protein sequence ID" value="QKW49368.1"/>
    <property type="molecule type" value="Genomic_DNA"/>
</dbReference>
<protein>
    <submittedName>
        <fullName evidence="3">Peptidase</fullName>
    </submittedName>
</protein>
<gene>
    <name evidence="3" type="ORF">HUT08_07210</name>
</gene>
<evidence type="ECO:0000313" key="4">
    <source>
        <dbReference type="Proteomes" id="UP000509303"/>
    </source>
</evidence>
<dbReference type="AlphaFoldDB" id="A0A7H8N5X5"/>
<dbReference type="Proteomes" id="UP000509303">
    <property type="component" value="Chromosome"/>
</dbReference>
<evidence type="ECO:0000256" key="1">
    <source>
        <dbReference type="PROSITE-ProRule" id="PRU01251"/>
    </source>
</evidence>
<evidence type="ECO:0000259" key="2">
    <source>
        <dbReference type="PROSITE" id="PS51903"/>
    </source>
</evidence>
<dbReference type="Gene3D" id="1.10.1780.10">
    <property type="entry name" value="Clp, N-terminal domain"/>
    <property type="match status" value="2"/>
</dbReference>
<dbReference type="PROSITE" id="PS51903">
    <property type="entry name" value="CLP_R"/>
    <property type="match status" value="1"/>
</dbReference>
<dbReference type="InterPro" id="IPR004176">
    <property type="entry name" value="Clp_R_N"/>
</dbReference>
<organism evidence="3 4">
    <name type="scientific">Streptomyces buecherae</name>
    <dbReference type="NCBI Taxonomy" id="2763006"/>
    <lineage>
        <taxon>Bacteria</taxon>
        <taxon>Bacillati</taxon>
        <taxon>Actinomycetota</taxon>
        <taxon>Actinomycetes</taxon>
        <taxon>Kitasatosporales</taxon>
        <taxon>Streptomycetaceae</taxon>
        <taxon>Streptomyces</taxon>
    </lineage>
</organism>